<dbReference type="InParanoid" id="M1DL59"/>
<keyword evidence="3" id="KW-1185">Reference proteome</keyword>
<evidence type="ECO:0000313" key="3">
    <source>
        <dbReference type="Proteomes" id="UP000011115"/>
    </source>
</evidence>
<dbReference type="EnsemblPlants" id="PGSC0003DMT400090782">
    <property type="protein sequence ID" value="PGSC0003DMT400090782"/>
    <property type="gene ID" value="PGSC0003DMG400040353"/>
</dbReference>
<proteinExistence type="predicted"/>
<reference evidence="3" key="1">
    <citation type="journal article" date="2011" name="Nature">
        <title>Genome sequence and analysis of the tuber crop potato.</title>
        <authorList>
            <consortium name="The Potato Genome Sequencing Consortium"/>
        </authorList>
    </citation>
    <scope>NUCLEOTIDE SEQUENCE [LARGE SCALE GENOMIC DNA]</scope>
    <source>
        <strain evidence="3">cv. DM1-3 516 R44</strain>
    </source>
</reference>
<reference evidence="2" key="2">
    <citation type="submission" date="2015-06" db="UniProtKB">
        <authorList>
            <consortium name="EnsemblPlants"/>
        </authorList>
    </citation>
    <scope>IDENTIFICATION</scope>
    <source>
        <strain evidence="2">DM1-3 516 R44</strain>
    </source>
</reference>
<evidence type="ECO:0000313" key="2">
    <source>
        <dbReference type="EnsemblPlants" id="PGSC0003DMT400090782"/>
    </source>
</evidence>
<protein>
    <submittedName>
        <fullName evidence="2">Integrase core domain containing protein</fullName>
    </submittedName>
</protein>
<dbReference type="Gramene" id="PGSC0003DMT400090782">
    <property type="protein sequence ID" value="PGSC0003DMT400090782"/>
    <property type="gene ID" value="PGSC0003DMG400040353"/>
</dbReference>
<name>M1DL59_SOLTU</name>
<evidence type="ECO:0000256" key="1">
    <source>
        <dbReference type="SAM" id="MobiDB-lite"/>
    </source>
</evidence>
<dbReference type="PaxDb" id="4113-PGSC0003DMT400090782"/>
<dbReference type="Proteomes" id="UP000011115">
    <property type="component" value="Unassembled WGS sequence"/>
</dbReference>
<feature type="region of interest" description="Disordered" evidence="1">
    <location>
        <begin position="117"/>
        <end position="139"/>
    </location>
</feature>
<dbReference type="HOGENOM" id="CLU_028647_6_2_1"/>
<sequence>MEHMMDHKVQALNQPLDAFERRVLERPAPTTDVSGFKTELASLRADLDTLLDPPETERESAPISPTGAAQRAFIMDEELRQQRAREIGVGASRRVGTTDGVARVDVSITEGAAMVDAGTTDGNPIVDLAGSGKSDPPAC</sequence>
<dbReference type="AlphaFoldDB" id="M1DL59"/>
<organism evidence="2 3">
    <name type="scientific">Solanum tuberosum</name>
    <name type="common">Potato</name>
    <dbReference type="NCBI Taxonomy" id="4113"/>
    <lineage>
        <taxon>Eukaryota</taxon>
        <taxon>Viridiplantae</taxon>
        <taxon>Streptophyta</taxon>
        <taxon>Embryophyta</taxon>
        <taxon>Tracheophyta</taxon>
        <taxon>Spermatophyta</taxon>
        <taxon>Magnoliopsida</taxon>
        <taxon>eudicotyledons</taxon>
        <taxon>Gunneridae</taxon>
        <taxon>Pentapetalae</taxon>
        <taxon>asterids</taxon>
        <taxon>lamiids</taxon>
        <taxon>Solanales</taxon>
        <taxon>Solanaceae</taxon>
        <taxon>Solanoideae</taxon>
        <taxon>Solaneae</taxon>
        <taxon>Solanum</taxon>
    </lineage>
</organism>
<accession>M1DL59</accession>